<organism evidence="2 3">
    <name type="scientific">Arenicella xantha</name>
    <dbReference type="NCBI Taxonomy" id="644221"/>
    <lineage>
        <taxon>Bacteria</taxon>
        <taxon>Pseudomonadati</taxon>
        <taxon>Pseudomonadota</taxon>
        <taxon>Gammaproteobacteria</taxon>
        <taxon>Arenicellales</taxon>
        <taxon>Arenicellaceae</taxon>
        <taxon>Arenicella</taxon>
    </lineage>
</organism>
<accession>A0A395JPP4</accession>
<dbReference type="RefSeq" id="WP_113954299.1">
    <property type="nucleotide sequence ID" value="NZ_QNRT01000002.1"/>
</dbReference>
<evidence type="ECO:0000313" key="2">
    <source>
        <dbReference type="EMBL" id="RBP51538.1"/>
    </source>
</evidence>
<keyword evidence="1" id="KW-0812">Transmembrane</keyword>
<reference evidence="2 3" key="1">
    <citation type="submission" date="2018-06" db="EMBL/GenBank/DDBJ databases">
        <title>Genomic Encyclopedia of Type Strains, Phase IV (KMG-IV): sequencing the most valuable type-strain genomes for metagenomic binning, comparative biology and taxonomic classification.</title>
        <authorList>
            <person name="Goeker M."/>
        </authorList>
    </citation>
    <scope>NUCLEOTIDE SEQUENCE [LARGE SCALE GENOMIC DNA]</scope>
    <source>
        <strain evidence="2 3">DSM 24032</strain>
    </source>
</reference>
<gene>
    <name evidence="2" type="ORF">DFR28_102968</name>
</gene>
<feature type="transmembrane region" description="Helical" evidence="1">
    <location>
        <begin position="62"/>
        <end position="83"/>
    </location>
</feature>
<evidence type="ECO:0008006" key="4">
    <source>
        <dbReference type="Google" id="ProtNLM"/>
    </source>
</evidence>
<dbReference type="InParanoid" id="A0A395JPP4"/>
<keyword evidence="3" id="KW-1185">Reference proteome</keyword>
<feature type="transmembrane region" description="Helical" evidence="1">
    <location>
        <begin position="115"/>
        <end position="132"/>
    </location>
</feature>
<name>A0A395JPP4_9GAMM</name>
<keyword evidence="1" id="KW-1133">Transmembrane helix</keyword>
<feature type="transmembrane region" description="Helical" evidence="1">
    <location>
        <begin position="90"/>
        <end position="109"/>
    </location>
</feature>
<dbReference type="Proteomes" id="UP000253083">
    <property type="component" value="Unassembled WGS sequence"/>
</dbReference>
<dbReference type="AlphaFoldDB" id="A0A395JPP4"/>
<dbReference type="EMBL" id="QNRT01000002">
    <property type="protein sequence ID" value="RBP51538.1"/>
    <property type="molecule type" value="Genomic_DNA"/>
</dbReference>
<proteinExistence type="predicted"/>
<sequence length="150" mass="17135">MNQASSYMKWFYRILLLMLFTAMSFLVTRSGYNTAHWMPHNILRELGLNYQQRLWLETHTDIALHLLGAFVLTLLLYAADLLILRKRVTLILATVVSLCVVAEFAQHILGRDVESKDLLLGILGSFMAYLVIHKNKKAKTKTPTVTGQND</sequence>
<evidence type="ECO:0000256" key="1">
    <source>
        <dbReference type="SAM" id="Phobius"/>
    </source>
</evidence>
<protein>
    <recommendedName>
        <fullName evidence="4">VanZ like protein</fullName>
    </recommendedName>
</protein>
<evidence type="ECO:0000313" key="3">
    <source>
        <dbReference type="Proteomes" id="UP000253083"/>
    </source>
</evidence>
<keyword evidence="1" id="KW-0472">Membrane</keyword>
<comment type="caution">
    <text evidence="2">The sequence shown here is derived from an EMBL/GenBank/DDBJ whole genome shotgun (WGS) entry which is preliminary data.</text>
</comment>